<dbReference type="PATRIC" id="fig|1678637.3.peg.1055"/>
<gene>
    <name evidence="2" type="ORF">AC230_04840</name>
</gene>
<dbReference type="Pfam" id="PF00668">
    <property type="entry name" value="Condensation"/>
    <property type="match status" value="1"/>
</dbReference>
<reference evidence="3" key="1">
    <citation type="submission" date="2015-07" db="EMBL/GenBank/DDBJ databases">
        <title>Draft genome sequence of Streptomyces sp. CMAA 1322, a bacterium isolated from Caatinga biome, from dry forest semiarid of Brazil.</title>
        <authorList>
            <person name="Santos S.N."/>
            <person name="Gacesa R."/>
            <person name="Taketani R.G."/>
            <person name="Long P.F."/>
            <person name="Melo I.S."/>
        </authorList>
    </citation>
    <scope>NUCLEOTIDE SEQUENCE [LARGE SCALE GENOMIC DNA]</scope>
    <source>
        <strain evidence="3">CMAA 1322</strain>
    </source>
</reference>
<dbReference type="OrthoDB" id="9789603at2"/>
<dbReference type="PANTHER" id="PTHR45527:SF1">
    <property type="entry name" value="FATTY ACID SYNTHASE"/>
    <property type="match status" value="1"/>
</dbReference>
<protein>
    <recommendedName>
        <fullName evidence="1">Condensation domain-containing protein</fullName>
    </recommendedName>
</protein>
<name>A0A0K9XKK3_9ACTN</name>
<dbReference type="SUPFAM" id="SSF52777">
    <property type="entry name" value="CoA-dependent acyltransferases"/>
    <property type="match status" value="2"/>
</dbReference>
<dbReference type="InterPro" id="IPR023213">
    <property type="entry name" value="CAT-like_dom_sf"/>
</dbReference>
<keyword evidence="3" id="KW-1185">Reference proteome</keyword>
<evidence type="ECO:0000313" key="2">
    <source>
        <dbReference type="EMBL" id="KNB53909.1"/>
    </source>
</evidence>
<feature type="domain" description="Condensation" evidence="1">
    <location>
        <begin position="65"/>
        <end position="366"/>
    </location>
</feature>
<dbReference type="EMBL" id="LFXA01000002">
    <property type="protein sequence ID" value="KNB53909.1"/>
    <property type="molecule type" value="Genomic_DNA"/>
</dbReference>
<dbReference type="GO" id="GO:0043041">
    <property type="term" value="P:amino acid activation for nonribosomal peptide biosynthetic process"/>
    <property type="evidence" value="ECO:0007669"/>
    <property type="project" value="TreeGrafter"/>
</dbReference>
<evidence type="ECO:0000259" key="1">
    <source>
        <dbReference type="Pfam" id="PF00668"/>
    </source>
</evidence>
<dbReference type="AlphaFoldDB" id="A0A0K9XKK3"/>
<dbReference type="STRING" id="1678637.AC230_04840"/>
<dbReference type="Gene3D" id="3.30.559.30">
    <property type="entry name" value="Nonribosomal peptide synthetase, condensation domain"/>
    <property type="match status" value="1"/>
</dbReference>
<accession>A0A0K9XKK3</accession>
<dbReference type="GO" id="GO:0044550">
    <property type="term" value="P:secondary metabolite biosynthetic process"/>
    <property type="evidence" value="ECO:0007669"/>
    <property type="project" value="TreeGrafter"/>
</dbReference>
<sequence>MFQVPIEETEIAPGRVVVWDLVPTAAGAVAGQVPPPRGATSYNQVRHFSVARDARDTEDAFSSYVAGTFEISGRVDLRALESALLHVVRRHEVLRCTFGELAGDVACGPLEPEAVTLRIAEVGHLDSPARVRSYLHEFFRGIDTLSWPLIGMGAVVREESTTVFFGCDHLVSDGLSTPIAVHDIATVYAALAGGRRPDLPEVGSYLGYSREQRRRYREMDADDGRLDHWKGFMARNGDFFPPFPLDLGLEPGRLYPTVNELDPLLSADGTEALEARCRKAEGRLFMGLLAAVGVSLRKEGGPDVYRGLMPVNERGRGAYAHTMGWFINTLPVEFSVAEGQGLDGTMAGVSAALDEMWRHVDVPFVKAWSLLAPEHFSLRTWPFAVNFFSYLDFRKVPGARHHTEWRARKHIWSSRTNGICFWFHRNDTGLYMNSIYADTPAARRTKAALGRTLVRTMENMAHRGTF</sequence>
<dbReference type="RefSeq" id="WP_049714644.1">
    <property type="nucleotide sequence ID" value="NZ_LFXA01000002.1"/>
</dbReference>
<comment type="caution">
    <text evidence="2">The sequence shown here is derived from an EMBL/GenBank/DDBJ whole genome shotgun (WGS) entry which is preliminary data.</text>
</comment>
<proteinExistence type="predicted"/>
<evidence type="ECO:0000313" key="3">
    <source>
        <dbReference type="Proteomes" id="UP000037288"/>
    </source>
</evidence>
<dbReference type="Proteomes" id="UP000037288">
    <property type="component" value="Unassembled WGS sequence"/>
</dbReference>
<dbReference type="Gene3D" id="3.30.559.10">
    <property type="entry name" value="Chloramphenicol acetyltransferase-like domain"/>
    <property type="match status" value="1"/>
</dbReference>
<dbReference type="GO" id="GO:0003824">
    <property type="term" value="F:catalytic activity"/>
    <property type="evidence" value="ECO:0007669"/>
    <property type="project" value="InterPro"/>
</dbReference>
<dbReference type="GO" id="GO:0005829">
    <property type="term" value="C:cytosol"/>
    <property type="evidence" value="ECO:0007669"/>
    <property type="project" value="TreeGrafter"/>
</dbReference>
<dbReference type="GO" id="GO:0008610">
    <property type="term" value="P:lipid biosynthetic process"/>
    <property type="evidence" value="ECO:0007669"/>
    <property type="project" value="UniProtKB-ARBA"/>
</dbReference>
<dbReference type="InterPro" id="IPR001242">
    <property type="entry name" value="Condensation_dom"/>
</dbReference>
<organism evidence="2 3">
    <name type="scientific">Streptomyces caatingaensis</name>
    <dbReference type="NCBI Taxonomy" id="1678637"/>
    <lineage>
        <taxon>Bacteria</taxon>
        <taxon>Bacillati</taxon>
        <taxon>Actinomycetota</taxon>
        <taxon>Actinomycetes</taxon>
        <taxon>Kitasatosporales</taxon>
        <taxon>Streptomycetaceae</taxon>
        <taxon>Streptomyces</taxon>
    </lineage>
</organism>
<dbReference type="PANTHER" id="PTHR45527">
    <property type="entry name" value="NONRIBOSOMAL PEPTIDE SYNTHETASE"/>
    <property type="match status" value="1"/>
</dbReference>
<dbReference type="GO" id="GO:0031177">
    <property type="term" value="F:phosphopantetheine binding"/>
    <property type="evidence" value="ECO:0007669"/>
    <property type="project" value="TreeGrafter"/>
</dbReference>